<dbReference type="PRINTS" id="PR00080">
    <property type="entry name" value="SDRFAMILY"/>
</dbReference>
<dbReference type="PANTHER" id="PTHR43658">
    <property type="entry name" value="SHORT-CHAIN DEHYDROGENASE/REDUCTASE"/>
    <property type="match status" value="1"/>
</dbReference>
<dbReference type="KEGG" id="soy:115885955"/>
<dbReference type="PANTHER" id="PTHR43658:SF8">
    <property type="entry name" value="17-BETA-HYDROXYSTEROID DEHYDROGENASE 14-RELATED"/>
    <property type="match status" value="1"/>
</dbReference>
<dbReference type="GO" id="GO:0008210">
    <property type="term" value="P:estrogen metabolic process"/>
    <property type="evidence" value="ECO:0007669"/>
    <property type="project" value="TreeGrafter"/>
</dbReference>
<protein>
    <submittedName>
        <fullName evidence="4">3-hydroxyacyl-CoA dehydrogenase type-2-like isoform X1</fullName>
    </submittedName>
</protein>
<keyword evidence="1" id="KW-0560">Oxidoreductase</keyword>
<dbReference type="RefSeq" id="XP_030760849.1">
    <property type="nucleotide sequence ID" value="XM_030904989.1"/>
</dbReference>
<sequence>MSVVLKDSVYLVTGGISGLGRGVAEKLLNEGASVAICDLKLPEENDSLRSFVDRVMFFQVDVTSEKEILNALDVIKRKFNKLNGVINCAAVNLQHPVYDFEKHEPHSLQEFTTIINVNLIGTFNVIRLSIPLLIENAPNTNGERGIIVNTSSTLGHQGTTNKVAYAASKAGIIGMTLPLARELSEHGIRVVDIAPGIFNTSTFKHLQEKSNNGKFLGFPKRAGKPAEYGDFVKAVIETPMLNGSSVRLDGAAKI</sequence>
<dbReference type="GO" id="GO:0005739">
    <property type="term" value="C:mitochondrion"/>
    <property type="evidence" value="ECO:0007669"/>
    <property type="project" value="TreeGrafter"/>
</dbReference>
<dbReference type="AlphaFoldDB" id="A0A6J2YCE3"/>
<dbReference type="GO" id="GO:0004303">
    <property type="term" value="F:estradiol 17-beta-dehydrogenase [NAD(P)+] activity"/>
    <property type="evidence" value="ECO:0007669"/>
    <property type="project" value="TreeGrafter"/>
</dbReference>
<comment type="similarity">
    <text evidence="2">Belongs to the short-chain dehydrogenases/reductases (SDR) family.</text>
</comment>
<evidence type="ECO:0000256" key="1">
    <source>
        <dbReference type="ARBA" id="ARBA00023002"/>
    </source>
</evidence>
<dbReference type="Pfam" id="PF00106">
    <property type="entry name" value="adh_short"/>
    <property type="match status" value="1"/>
</dbReference>
<dbReference type="Gene3D" id="3.40.50.720">
    <property type="entry name" value="NAD(P)-binding Rossmann-like Domain"/>
    <property type="match status" value="1"/>
</dbReference>
<dbReference type="InParanoid" id="A0A6J2YCE3"/>
<reference evidence="4" key="1">
    <citation type="submission" date="2025-08" db="UniProtKB">
        <authorList>
            <consortium name="RefSeq"/>
        </authorList>
    </citation>
    <scope>IDENTIFICATION</scope>
    <source>
        <tissue evidence="4">Gonads</tissue>
    </source>
</reference>
<dbReference type="GO" id="GO:0008209">
    <property type="term" value="P:androgen metabolic process"/>
    <property type="evidence" value="ECO:0007669"/>
    <property type="project" value="TreeGrafter"/>
</dbReference>
<evidence type="ECO:0000313" key="3">
    <source>
        <dbReference type="Proteomes" id="UP000504635"/>
    </source>
</evidence>
<accession>A0A6J2YCE3</accession>
<dbReference type="Proteomes" id="UP000504635">
    <property type="component" value="Unplaced"/>
</dbReference>
<gene>
    <name evidence="4" type="primary">LOC115885955</name>
</gene>
<dbReference type="InterPro" id="IPR002347">
    <property type="entry name" value="SDR_fam"/>
</dbReference>
<dbReference type="PRINTS" id="PR00081">
    <property type="entry name" value="GDHRDH"/>
</dbReference>
<dbReference type="GO" id="GO:0006631">
    <property type="term" value="P:fatty acid metabolic process"/>
    <property type="evidence" value="ECO:0007669"/>
    <property type="project" value="TreeGrafter"/>
</dbReference>
<evidence type="ECO:0000256" key="2">
    <source>
        <dbReference type="RuleBase" id="RU000363"/>
    </source>
</evidence>
<keyword evidence="3" id="KW-1185">Reference proteome</keyword>
<evidence type="ECO:0000313" key="4">
    <source>
        <dbReference type="RefSeq" id="XP_030760849.1"/>
    </source>
</evidence>
<dbReference type="InterPro" id="IPR036291">
    <property type="entry name" value="NAD(P)-bd_dom_sf"/>
</dbReference>
<dbReference type="OrthoDB" id="294295at2759"/>
<proteinExistence type="inferred from homology"/>
<dbReference type="GeneID" id="115885955"/>
<name>A0A6J2YCE3_SITOR</name>
<dbReference type="InterPro" id="IPR020904">
    <property type="entry name" value="Sc_DH/Rdtase_CS"/>
</dbReference>
<dbReference type="PROSITE" id="PS00061">
    <property type="entry name" value="ADH_SHORT"/>
    <property type="match status" value="1"/>
</dbReference>
<dbReference type="SUPFAM" id="SSF51735">
    <property type="entry name" value="NAD(P)-binding Rossmann-fold domains"/>
    <property type="match status" value="1"/>
</dbReference>
<organism evidence="3 4">
    <name type="scientific">Sitophilus oryzae</name>
    <name type="common">Rice weevil</name>
    <name type="synonym">Curculio oryzae</name>
    <dbReference type="NCBI Taxonomy" id="7048"/>
    <lineage>
        <taxon>Eukaryota</taxon>
        <taxon>Metazoa</taxon>
        <taxon>Ecdysozoa</taxon>
        <taxon>Arthropoda</taxon>
        <taxon>Hexapoda</taxon>
        <taxon>Insecta</taxon>
        <taxon>Pterygota</taxon>
        <taxon>Neoptera</taxon>
        <taxon>Endopterygota</taxon>
        <taxon>Coleoptera</taxon>
        <taxon>Polyphaga</taxon>
        <taxon>Cucujiformia</taxon>
        <taxon>Curculionidae</taxon>
        <taxon>Dryophthorinae</taxon>
        <taxon>Sitophilus</taxon>
    </lineage>
</organism>